<dbReference type="Proteomes" id="UP000305067">
    <property type="component" value="Unassembled WGS sequence"/>
</dbReference>
<reference evidence="1 2" key="1">
    <citation type="journal article" date="2019" name="Nat. Ecol. Evol.">
        <title>Megaphylogeny resolves global patterns of mushroom evolution.</title>
        <authorList>
            <person name="Varga T."/>
            <person name="Krizsan K."/>
            <person name="Foldi C."/>
            <person name="Dima B."/>
            <person name="Sanchez-Garcia M."/>
            <person name="Sanchez-Ramirez S."/>
            <person name="Szollosi G.J."/>
            <person name="Szarkandi J.G."/>
            <person name="Papp V."/>
            <person name="Albert L."/>
            <person name="Andreopoulos W."/>
            <person name="Angelini C."/>
            <person name="Antonin V."/>
            <person name="Barry K.W."/>
            <person name="Bougher N.L."/>
            <person name="Buchanan P."/>
            <person name="Buyck B."/>
            <person name="Bense V."/>
            <person name="Catcheside P."/>
            <person name="Chovatia M."/>
            <person name="Cooper J."/>
            <person name="Damon W."/>
            <person name="Desjardin D."/>
            <person name="Finy P."/>
            <person name="Geml J."/>
            <person name="Haridas S."/>
            <person name="Hughes K."/>
            <person name="Justo A."/>
            <person name="Karasinski D."/>
            <person name="Kautmanova I."/>
            <person name="Kiss B."/>
            <person name="Kocsube S."/>
            <person name="Kotiranta H."/>
            <person name="LaButti K.M."/>
            <person name="Lechner B.E."/>
            <person name="Liimatainen K."/>
            <person name="Lipzen A."/>
            <person name="Lukacs Z."/>
            <person name="Mihaltcheva S."/>
            <person name="Morgado L.N."/>
            <person name="Niskanen T."/>
            <person name="Noordeloos M.E."/>
            <person name="Ohm R.A."/>
            <person name="Ortiz-Santana B."/>
            <person name="Ovrebo C."/>
            <person name="Racz N."/>
            <person name="Riley R."/>
            <person name="Savchenko A."/>
            <person name="Shiryaev A."/>
            <person name="Soop K."/>
            <person name="Spirin V."/>
            <person name="Szebenyi C."/>
            <person name="Tomsovsky M."/>
            <person name="Tulloss R.E."/>
            <person name="Uehling J."/>
            <person name="Grigoriev I.V."/>
            <person name="Vagvolgyi C."/>
            <person name="Papp T."/>
            <person name="Martin F.M."/>
            <person name="Miettinen O."/>
            <person name="Hibbett D.S."/>
            <person name="Nagy L.G."/>
        </authorList>
    </citation>
    <scope>NUCLEOTIDE SEQUENCE [LARGE SCALE GENOMIC DNA]</scope>
    <source>
        <strain evidence="1 2">CBS 309.79</strain>
    </source>
</reference>
<proteinExistence type="predicted"/>
<evidence type="ECO:0000313" key="1">
    <source>
        <dbReference type="EMBL" id="TFK99091.1"/>
    </source>
</evidence>
<sequence length="181" mass="20781">MKWTNHERLKDTYGAQIIGWPSSVPHKNASLMTAGQTKVLLDGFRNGGFRFAHVVAPETAGRKPAPSRKHPRPERLLCHPPLKMLPSFRDVTLLWRCYPKSSSCTKRYHRQRPPLEDCCSVRYPCYHVFSHFDFYMPVSPSSVFCSYLSSSQIGSLSPLNYLAPRFACQCRLVTRLYQCLL</sequence>
<protein>
    <submittedName>
        <fullName evidence="1">Uncharacterized protein</fullName>
    </submittedName>
</protein>
<accession>A0A5C3QBH2</accession>
<name>A0A5C3QBH2_9AGAR</name>
<dbReference type="OrthoDB" id="3223825at2759"/>
<dbReference type="AlphaFoldDB" id="A0A5C3QBH2"/>
<dbReference type="EMBL" id="ML178835">
    <property type="protein sequence ID" value="TFK99091.1"/>
    <property type="molecule type" value="Genomic_DNA"/>
</dbReference>
<gene>
    <name evidence="1" type="ORF">BDV98DRAFT_183132</name>
</gene>
<evidence type="ECO:0000313" key="2">
    <source>
        <dbReference type="Proteomes" id="UP000305067"/>
    </source>
</evidence>
<organism evidence="1 2">
    <name type="scientific">Pterulicium gracile</name>
    <dbReference type="NCBI Taxonomy" id="1884261"/>
    <lineage>
        <taxon>Eukaryota</taxon>
        <taxon>Fungi</taxon>
        <taxon>Dikarya</taxon>
        <taxon>Basidiomycota</taxon>
        <taxon>Agaricomycotina</taxon>
        <taxon>Agaricomycetes</taxon>
        <taxon>Agaricomycetidae</taxon>
        <taxon>Agaricales</taxon>
        <taxon>Pleurotineae</taxon>
        <taxon>Pterulaceae</taxon>
        <taxon>Pterulicium</taxon>
    </lineage>
</organism>
<keyword evidence="2" id="KW-1185">Reference proteome</keyword>